<dbReference type="Pfam" id="PF07814">
    <property type="entry name" value="WAPL"/>
    <property type="match status" value="1"/>
</dbReference>
<feature type="compositionally biased region" description="Polar residues" evidence="2">
    <location>
        <begin position="16"/>
        <end position="29"/>
    </location>
</feature>
<evidence type="ECO:0000259" key="3">
    <source>
        <dbReference type="Pfam" id="PF07814"/>
    </source>
</evidence>
<feature type="region of interest" description="Disordered" evidence="2">
    <location>
        <begin position="1"/>
        <end position="29"/>
    </location>
</feature>
<evidence type="ECO:0000313" key="7">
    <source>
        <dbReference type="Proteomes" id="UP001302367"/>
    </source>
</evidence>
<gene>
    <name evidence="4" type="ORF">CB0940_09284</name>
    <name evidence="5" type="ORF">RHO25_011064</name>
</gene>
<dbReference type="AlphaFoldDB" id="A0A2G5HH82"/>
<dbReference type="InterPro" id="IPR022771">
    <property type="entry name" value="WAPL_C"/>
</dbReference>
<dbReference type="Proteomes" id="UP001302367">
    <property type="component" value="Chromosome 7"/>
</dbReference>
<feature type="compositionally biased region" description="Polar residues" evidence="2">
    <location>
        <begin position="185"/>
        <end position="195"/>
    </location>
</feature>
<evidence type="ECO:0000313" key="6">
    <source>
        <dbReference type="Proteomes" id="UP000230605"/>
    </source>
</evidence>
<protein>
    <recommendedName>
        <fullName evidence="3">Wings apart-like protein C-terminal domain-containing protein</fullName>
    </recommendedName>
</protein>
<keyword evidence="7" id="KW-1185">Reference proteome</keyword>
<name>A0A2G5HH82_CERBT</name>
<reference evidence="4 6" key="1">
    <citation type="submission" date="2015-10" db="EMBL/GenBank/DDBJ databases">
        <title>The cercosporin biosynthetic gene cluster was horizontally transferred to several fungal lineages and shown to be expanded in Cercospora beticola based on microsynteny with recipient genomes.</title>
        <authorList>
            <person name="De Jonge R."/>
            <person name="Ebert M.K."/>
            <person name="Suttle J.C."/>
            <person name="Jurick Ii W.M."/>
            <person name="Secor G.A."/>
            <person name="Thomma B.P."/>
            <person name="Van De Peer Y."/>
            <person name="Bolton M.D."/>
        </authorList>
    </citation>
    <scope>NUCLEOTIDE SEQUENCE [LARGE SCALE GENOMIC DNA]</scope>
    <source>
        <strain evidence="4 6">09-40</strain>
    </source>
</reference>
<dbReference type="OrthoDB" id="78088at2759"/>
<evidence type="ECO:0000256" key="1">
    <source>
        <dbReference type="ARBA" id="ARBA00006854"/>
    </source>
</evidence>
<proteinExistence type="inferred from homology"/>
<dbReference type="PANTHER" id="PTHR22100:SF13">
    <property type="entry name" value="WINGS APART-LIKE PROTEIN HOMOLOG"/>
    <property type="match status" value="1"/>
</dbReference>
<organism evidence="4 6">
    <name type="scientific">Cercospora beticola</name>
    <name type="common">Sugarbeet leaf spot fungus</name>
    <dbReference type="NCBI Taxonomy" id="122368"/>
    <lineage>
        <taxon>Eukaryota</taxon>
        <taxon>Fungi</taxon>
        <taxon>Dikarya</taxon>
        <taxon>Ascomycota</taxon>
        <taxon>Pezizomycotina</taxon>
        <taxon>Dothideomycetes</taxon>
        <taxon>Dothideomycetidae</taxon>
        <taxon>Mycosphaerellales</taxon>
        <taxon>Mycosphaerellaceae</taxon>
        <taxon>Cercospora</taxon>
    </lineage>
</organism>
<dbReference type="EMBL" id="LKMD01000106">
    <property type="protein sequence ID" value="PIA91592.1"/>
    <property type="molecule type" value="Genomic_DNA"/>
</dbReference>
<evidence type="ECO:0000313" key="5">
    <source>
        <dbReference type="EMBL" id="WPB06407.1"/>
    </source>
</evidence>
<feature type="compositionally biased region" description="Acidic residues" evidence="2">
    <location>
        <begin position="445"/>
        <end position="467"/>
    </location>
</feature>
<reference evidence="5 7" key="2">
    <citation type="submission" date="2023-09" db="EMBL/GenBank/DDBJ databases">
        <title>Complete-Gapless Cercospora beticola genome.</title>
        <authorList>
            <person name="Wyatt N.A."/>
            <person name="Spanner R.E."/>
            <person name="Bolton M.D."/>
        </authorList>
    </citation>
    <scope>NUCLEOTIDE SEQUENCE [LARGE SCALE GENOMIC DNA]</scope>
    <source>
        <strain evidence="5">Cb09-40</strain>
    </source>
</reference>
<feature type="compositionally biased region" description="Low complexity" evidence="2">
    <location>
        <begin position="534"/>
        <end position="546"/>
    </location>
</feature>
<feature type="compositionally biased region" description="Basic and acidic residues" evidence="2">
    <location>
        <begin position="134"/>
        <end position="150"/>
    </location>
</feature>
<comment type="similarity">
    <text evidence="1">Belongs to the WAPL family.</text>
</comment>
<dbReference type="PANTHER" id="PTHR22100">
    <property type="entry name" value="WINGS APART-LIKE PROTEIN HOMOLOG"/>
    <property type="match status" value="1"/>
</dbReference>
<dbReference type="Proteomes" id="UP000230605">
    <property type="component" value="Chromosome 7"/>
</dbReference>
<feature type="domain" description="Wings apart-like protein C-terminal" evidence="3">
    <location>
        <begin position="558"/>
        <end position="889"/>
    </location>
</feature>
<evidence type="ECO:0000256" key="2">
    <source>
        <dbReference type="SAM" id="MobiDB-lite"/>
    </source>
</evidence>
<feature type="region of interest" description="Disordered" evidence="2">
    <location>
        <begin position="57"/>
        <end position="496"/>
    </location>
</feature>
<feature type="compositionally biased region" description="Basic and acidic residues" evidence="2">
    <location>
        <begin position="371"/>
        <end position="381"/>
    </location>
</feature>
<sequence>MATASTITHARRRKQTTYGKASRNANAWNVSGFDDDADELASVANVVSHPKVVIQRIQSPVKSPPTERPRATVKETYRVEKQERDRGRLPALAKTRKNKRDGWDVPSSDEEVGNSFTRHSPPKRTAKPRVVNIVEEREAPLAPWEKKKAVTADTSKSAAPSQKTKLSEAPPQDAYHSPPQESAVELQNDSLQSAGLPSPQKLVSPGSGSAIERLKARRANQKRTDQSSTDSNPKPPKRIKSQDVPEPEDQEMQDILKCEVPARSKDRSTRDGCDIYAFPQSSADDTILPKPKTAPRKQIQQSNRRGKLTSLARASPRTMTSAPARLTEMLLHDTDTTEDSSRSPTDSLSRPSTPQKPAGSDPLAKKTTKTPKQDQMWKDLLSDEAPSSSPSVLPMQQLTLQSTRRTAPSRPAAPRLLAKSSSDVGPPRQRTRLVDQLRASAPGSETEDSSSDEDESDDDDDDDDMDTSSDGHRHDNLANSQSQSQSQTTVALDSGPKITYSRMRSYLPEDSFEDGLMLSLPERSTPVISRKSQKSNSASQQSTFDFPDSDDDDDGGRLRTVHELRAAGGNQRFMDETSGMLDDIAVHDNSARGRRRSALIELTKKLMGSKAFVEKFFRQGFEQKLLAELKGPSDDIANFVLAVASAALLRDDSPDHVAQSCKENDALIWLTKLLENDTDAKKLVKDRKYNMSKSAQTLFVDFVDKLSIHDTFWDELKPVLITPRIVALKALDSLVGKLRRSGDRSELAGRHELSAILFSQHELTAVRRDEAPAGVNLSVSALERLASLGAPVALPTEVLQRLGELLVMPVLGSESLKHLRFLALRLCLSLTHDNIRGCKQLAKFPLVRCLFSAIGNGFRNLESQVQAIDLDLLVLEMGVMVNMTEHAEAARQSAAASDTQPLLIELVHAFTIGQKRLSEAETEEETAANVAYGYLAVVLAILCRNRDAKSIIADNLPRKNLDNLIEAVDEFIEHHRRVDKLTFGGEEGGDVWSAFTEKLKGVLDRLEAAAQQH</sequence>
<evidence type="ECO:0000313" key="4">
    <source>
        <dbReference type="EMBL" id="PIA91592.1"/>
    </source>
</evidence>
<feature type="compositionally biased region" description="Polar residues" evidence="2">
    <location>
        <begin position="152"/>
        <end position="164"/>
    </location>
</feature>
<feature type="compositionally biased region" description="Polar residues" evidence="2">
    <location>
        <begin position="342"/>
        <end position="355"/>
    </location>
</feature>
<dbReference type="InterPro" id="IPR039874">
    <property type="entry name" value="WAPL"/>
</dbReference>
<dbReference type="EMBL" id="CP134190">
    <property type="protein sequence ID" value="WPB06407.1"/>
    <property type="molecule type" value="Genomic_DNA"/>
</dbReference>
<dbReference type="Gene3D" id="1.25.10.10">
    <property type="entry name" value="Leucine-rich Repeat Variant"/>
    <property type="match status" value="2"/>
</dbReference>
<feature type="compositionally biased region" description="Basic and acidic residues" evidence="2">
    <location>
        <begin position="254"/>
        <end position="273"/>
    </location>
</feature>
<feature type="compositionally biased region" description="Basic and acidic residues" evidence="2">
    <location>
        <begin position="65"/>
        <end position="88"/>
    </location>
</feature>
<feature type="compositionally biased region" description="Low complexity" evidence="2">
    <location>
        <begin position="402"/>
        <end position="418"/>
    </location>
</feature>
<feature type="compositionally biased region" description="Basic and acidic residues" evidence="2">
    <location>
        <begin position="330"/>
        <end position="341"/>
    </location>
</feature>
<feature type="compositionally biased region" description="Polar residues" evidence="2">
    <location>
        <begin position="385"/>
        <end position="401"/>
    </location>
</feature>
<feature type="region of interest" description="Disordered" evidence="2">
    <location>
        <begin position="525"/>
        <end position="557"/>
    </location>
</feature>
<accession>A0A2G5HH82</accession>
<dbReference type="InterPro" id="IPR011989">
    <property type="entry name" value="ARM-like"/>
</dbReference>